<dbReference type="InterPro" id="IPR013785">
    <property type="entry name" value="Aldolase_TIM"/>
</dbReference>
<dbReference type="eggNOG" id="arCOG02616">
    <property type="taxonomic scope" value="Archaea"/>
</dbReference>
<protein>
    <recommendedName>
        <fullName evidence="1">4Fe4S-binding SPASM domain-containing protein</fullName>
    </recommendedName>
</protein>
<sequence length="178" mass="20871">MLRDTYKELPRFVELMAEVGVDEVRLSNLSYVPHPDFWNYKIYAKMFEPEPADVLKAVEEAKEVAKKWGIKLTQGRFSPWEQPECPEVPTKTLFISVNGDVYPCVYLSLAGFPRCFEGKCHKIPALFFGNARSEKLCDIVKKRAYVEFVQKFEMRKRADLFLPDPPEVCKKCYRLYWI</sequence>
<name>H6Q9S9_PYROT</name>
<organism evidence="2 3">
    <name type="scientific">Pyrobaculum oguniense (strain DSM 13380 / JCM 10595 / TE7)</name>
    <dbReference type="NCBI Taxonomy" id="698757"/>
    <lineage>
        <taxon>Archaea</taxon>
        <taxon>Thermoproteota</taxon>
        <taxon>Thermoprotei</taxon>
        <taxon>Thermoproteales</taxon>
        <taxon>Thermoproteaceae</taxon>
        <taxon>Pyrobaculum</taxon>
    </lineage>
</organism>
<feature type="domain" description="4Fe4S-binding SPASM" evidence="1">
    <location>
        <begin position="85"/>
        <end position="173"/>
    </location>
</feature>
<dbReference type="InterPro" id="IPR050377">
    <property type="entry name" value="Radical_SAM_PqqE_MftC-like"/>
</dbReference>
<gene>
    <name evidence="2" type="ordered locus">Pogu_0960</name>
</gene>
<evidence type="ECO:0000313" key="3">
    <source>
        <dbReference type="Proteomes" id="UP000009062"/>
    </source>
</evidence>
<dbReference type="PANTHER" id="PTHR11228:SF34">
    <property type="entry name" value="TUNGSTEN-CONTAINING ALDEHYDE FERREDOXIN OXIDOREDUCTASE COFACTOR MODIFYING PROTEIN"/>
    <property type="match status" value="1"/>
</dbReference>
<accession>H6Q9S9</accession>
<proteinExistence type="predicted"/>
<reference evidence="2 3" key="1">
    <citation type="journal article" date="2012" name="Stand. Genomic Sci.">
        <title>Complete genome sequence of Pyrobaculum oguniense.</title>
        <authorList>
            <person name="Bernick D.L."/>
            <person name="Karplus K."/>
            <person name="Lui L.M."/>
            <person name="Coker J.K."/>
            <person name="Murphy J.N."/>
            <person name="Chan P.P."/>
            <person name="Cozen A.E."/>
            <person name="Lowe T.M."/>
        </authorList>
    </citation>
    <scope>NUCLEOTIDE SEQUENCE [LARGE SCALE GENOMIC DNA]</scope>
    <source>
        <strain evidence="2 3">TE7</strain>
    </source>
</reference>
<dbReference type="SUPFAM" id="SSF102114">
    <property type="entry name" value="Radical SAM enzymes"/>
    <property type="match status" value="1"/>
</dbReference>
<dbReference type="STRING" id="698757.Pogu_0960"/>
<dbReference type="InterPro" id="IPR023885">
    <property type="entry name" value="4Fe4S-binding_SPASM_dom"/>
</dbReference>
<dbReference type="Proteomes" id="UP000009062">
    <property type="component" value="Chromosome"/>
</dbReference>
<dbReference type="AlphaFoldDB" id="H6Q9S9"/>
<dbReference type="KEGG" id="pog:Pogu_0960"/>
<evidence type="ECO:0000259" key="1">
    <source>
        <dbReference type="Pfam" id="PF13186"/>
    </source>
</evidence>
<keyword evidence="3" id="KW-1185">Reference proteome</keyword>
<dbReference type="Gene3D" id="3.20.20.70">
    <property type="entry name" value="Aldolase class I"/>
    <property type="match status" value="1"/>
</dbReference>
<dbReference type="HOGENOM" id="CLU_1507445_0_0_2"/>
<dbReference type="InterPro" id="IPR058240">
    <property type="entry name" value="rSAM_sf"/>
</dbReference>
<dbReference type="PANTHER" id="PTHR11228">
    <property type="entry name" value="RADICAL SAM DOMAIN PROTEIN"/>
    <property type="match status" value="1"/>
</dbReference>
<dbReference type="EMBL" id="CP003316">
    <property type="protein sequence ID" value="AFA38987.1"/>
    <property type="molecule type" value="Genomic_DNA"/>
</dbReference>
<dbReference type="Pfam" id="PF13186">
    <property type="entry name" value="SPASM"/>
    <property type="match status" value="1"/>
</dbReference>
<evidence type="ECO:0000313" key="2">
    <source>
        <dbReference type="EMBL" id="AFA38987.1"/>
    </source>
</evidence>